<dbReference type="SUPFAM" id="SSF51735">
    <property type="entry name" value="NAD(P)-binding Rossmann-fold domains"/>
    <property type="match status" value="1"/>
</dbReference>
<evidence type="ECO:0000256" key="2">
    <source>
        <dbReference type="ARBA" id="ARBA00022723"/>
    </source>
</evidence>
<accession>A0A7Y7IX32</accession>
<comment type="cofactor">
    <cofactor evidence="1">
        <name>Zn(2+)</name>
        <dbReference type="ChEBI" id="CHEBI:29105"/>
    </cofactor>
</comment>
<sequence>MQEQILAMTKGTGPDAVIEAVGLESHGATTAQSVASVVMGAVTSFERPFALNQAILACRPGGTVSMPGVFVAQVGPIALGALMQKGLTLRTGQTHMLRYMRPLLDLILAGRLRPDSIITHRAKLEDGPELYEAFRAKREGCIKVMMTPHAG</sequence>
<dbReference type="Gene3D" id="3.90.180.10">
    <property type="entry name" value="Medium-chain alcohol dehydrogenases, catalytic domain"/>
    <property type="match status" value="1"/>
</dbReference>
<proteinExistence type="predicted"/>
<evidence type="ECO:0000313" key="5">
    <source>
        <dbReference type="Proteomes" id="UP000534870"/>
    </source>
</evidence>
<dbReference type="PANTHER" id="PTHR42813">
    <property type="entry name" value="ZINC-TYPE ALCOHOL DEHYDROGENASE-LIKE"/>
    <property type="match status" value="1"/>
</dbReference>
<dbReference type="EMBL" id="JABXXP010000244">
    <property type="protein sequence ID" value="NVN11757.1"/>
    <property type="molecule type" value="Genomic_DNA"/>
</dbReference>
<evidence type="ECO:0000313" key="4">
    <source>
        <dbReference type="EMBL" id="NVN11757.1"/>
    </source>
</evidence>
<evidence type="ECO:0000256" key="1">
    <source>
        <dbReference type="ARBA" id="ARBA00001947"/>
    </source>
</evidence>
<reference evidence="4 5" key="1">
    <citation type="submission" date="2020-06" db="EMBL/GenBank/DDBJ databases">
        <title>Description of novel acetic acid bacteria.</title>
        <authorList>
            <person name="Sombolestani A."/>
        </authorList>
    </citation>
    <scope>NUCLEOTIDE SEQUENCE [LARGE SCALE GENOMIC DNA]</scope>
    <source>
        <strain evidence="4 5">LMG 31431</strain>
    </source>
</reference>
<keyword evidence="2" id="KW-0479">Metal-binding</keyword>
<protein>
    <submittedName>
        <fullName evidence="4">Uncharacterized protein</fullName>
    </submittedName>
</protein>
<organism evidence="4 5">
    <name type="scientific">Nguyenibacter vanlangensis</name>
    <dbReference type="NCBI Taxonomy" id="1216886"/>
    <lineage>
        <taxon>Bacteria</taxon>
        <taxon>Pseudomonadati</taxon>
        <taxon>Pseudomonadota</taxon>
        <taxon>Alphaproteobacteria</taxon>
        <taxon>Acetobacterales</taxon>
        <taxon>Acetobacteraceae</taxon>
        <taxon>Nguyenibacter</taxon>
    </lineage>
</organism>
<dbReference type="InterPro" id="IPR036291">
    <property type="entry name" value="NAD(P)-bd_dom_sf"/>
</dbReference>
<dbReference type="Gene3D" id="3.40.50.720">
    <property type="entry name" value="NAD(P)-binding Rossmann-like Domain"/>
    <property type="match status" value="1"/>
</dbReference>
<dbReference type="AlphaFoldDB" id="A0A7Y7IX32"/>
<dbReference type="PANTHER" id="PTHR42813:SF2">
    <property type="entry name" value="DEHYDROGENASE, ZINC-CONTAINING, PUTATIVE (AFU_ORTHOLOGUE AFUA_2G02810)-RELATED"/>
    <property type="match status" value="1"/>
</dbReference>
<dbReference type="RefSeq" id="WP_176640436.1">
    <property type="nucleotide sequence ID" value="NZ_JABXXP010000244.1"/>
</dbReference>
<name>A0A7Y7IX32_9PROT</name>
<dbReference type="GO" id="GO:0046872">
    <property type="term" value="F:metal ion binding"/>
    <property type="evidence" value="ECO:0007669"/>
    <property type="project" value="UniProtKB-KW"/>
</dbReference>
<evidence type="ECO:0000256" key="3">
    <source>
        <dbReference type="ARBA" id="ARBA00022833"/>
    </source>
</evidence>
<keyword evidence="3" id="KW-0862">Zinc</keyword>
<dbReference type="Proteomes" id="UP000534870">
    <property type="component" value="Unassembled WGS sequence"/>
</dbReference>
<comment type="caution">
    <text evidence="4">The sequence shown here is derived from an EMBL/GenBank/DDBJ whole genome shotgun (WGS) entry which is preliminary data.</text>
</comment>
<gene>
    <name evidence="4" type="ORF">HUK84_11605</name>
</gene>